<protein>
    <recommendedName>
        <fullName evidence="1">diguanylate cyclase</fullName>
        <ecNumber evidence="1">2.7.7.65</ecNumber>
    </recommendedName>
</protein>
<feature type="transmembrane region" description="Helical" evidence="4">
    <location>
        <begin position="72"/>
        <end position="89"/>
    </location>
</feature>
<dbReference type="PROSITE" id="PS50887">
    <property type="entry name" value="GGDEF"/>
    <property type="match status" value="1"/>
</dbReference>
<sequence length="384" mass="42478">MTIYFTNRQMKAAGWISATFLFGIIAQVADQYRSLLASFYATSLAPAAFWGSCICVVMAYSSRTQAKPNLKMIGALFCIGMAVVNATDITPVQAVLMDWISAGILMCGAMVLKHHRGQYTHNLLFWFNLLCVGVFVMRPMIIIMDIAPAPMQYSYDFYTAVLYLSSSILSVIGANIIFVALGADLVEQHQKEALADPLTGLLNRRGMSNIFRDMDADPDKLRQPGRAVLLFDIDHFKSVNDEFGHDVGDTVLANIGHTVTQIMQQHGQASRSGGEEFVFLFNMESSPAAFLVAEHLRVALSLLKHEGMPDDRRVTASFGLAFTRPDEPMKRLIRRADVALYAAKDAGRNRLRIAEGDSLPDADESMILPRPSQKEKRAANISVM</sequence>
<feature type="transmembrane region" description="Helical" evidence="4">
    <location>
        <begin position="95"/>
        <end position="112"/>
    </location>
</feature>
<evidence type="ECO:0000259" key="5">
    <source>
        <dbReference type="PROSITE" id="PS50887"/>
    </source>
</evidence>
<evidence type="ECO:0000313" key="6">
    <source>
        <dbReference type="EMBL" id="MFC4292984.1"/>
    </source>
</evidence>
<dbReference type="Pfam" id="PF00990">
    <property type="entry name" value="GGDEF"/>
    <property type="match status" value="1"/>
</dbReference>
<dbReference type="SMART" id="SM00267">
    <property type="entry name" value="GGDEF"/>
    <property type="match status" value="1"/>
</dbReference>
<dbReference type="InterPro" id="IPR029787">
    <property type="entry name" value="Nucleotide_cyclase"/>
</dbReference>
<feature type="domain" description="GGDEF" evidence="5">
    <location>
        <begin position="224"/>
        <end position="356"/>
    </location>
</feature>
<gene>
    <name evidence="6" type="ORF">ACFOWX_11220</name>
</gene>
<dbReference type="Proteomes" id="UP001595887">
    <property type="component" value="Unassembled WGS sequence"/>
</dbReference>
<feature type="transmembrane region" description="Helical" evidence="4">
    <location>
        <begin position="35"/>
        <end position="60"/>
    </location>
</feature>
<dbReference type="NCBIfam" id="TIGR00254">
    <property type="entry name" value="GGDEF"/>
    <property type="match status" value="1"/>
</dbReference>
<evidence type="ECO:0000256" key="4">
    <source>
        <dbReference type="SAM" id="Phobius"/>
    </source>
</evidence>
<feature type="transmembrane region" description="Helical" evidence="4">
    <location>
        <begin position="12"/>
        <end position="29"/>
    </location>
</feature>
<dbReference type="RefSeq" id="WP_381424121.1">
    <property type="nucleotide sequence ID" value="NZ_JBHSDH010000013.1"/>
</dbReference>
<dbReference type="CDD" id="cd01949">
    <property type="entry name" value="GGDEF"/>
    <property type="match status" value="1"/>
</dbReference>
<keyword evidence="4" id="KW-0472">Membrane</keyword>
<keyword evidence="4" id="KW-1133">Transmembrane helix</keyword>
<proteinExistence type="predicted"/>
<feature type="transmembrane region" description="Helical" evidence="4">
    <location>
        <begin position="160"/>
        <end position="181"/>
    </location>
</feature>
<dbReference type="PANTHER" id="PTHR45138">
    <property type="entry name" value="REGULATORY COMPONENTS OF SENSORY TRANSDUCTION SYSTEM"/>
    <property type="match status" value="1"/>
</dbReference>
<evidence type="ECO:0000256" key="3">
    <source>
        <dbReference type="SAM" id="MobiDB-lite"/>
    </source>
</evidence>
<evidence type="ECO:0000256" key="2">
    <source>
        <dbReference type="ARBA" id="ARBA00034247"/>
    </source>
</evidence>
<dbReference type="InterPro" id="IPR043128">
    <property type="entry name" value="Rev_trsase/Diguanyl_cyclase"/>
</dbReference>
<reference evidence="7" key="1">
    <citation type="journal article" date="2019" name="Int. J. Syst. Evol. Microbiol.">
        <title>The Global Catalogue of Microorganisms (GCM) 10K type strain sequencing project: providing services to taxonomists for standard genome sequencing and annotation.</title>
        <authorList>
            <consortium name="The Broad Institute Genomics Platform"/>
            <consortium name="The Broad Institute Genome Sequencing Center for Infectious Disease"/>
            <person name="Wu L."/>
            <person name="Ma J."/>
        </authorList>
    </citation>
    <scope>NUCLEOTIDE SEQUENCE [LARGE SCALE GENOMIC DNA]</scope>
    <source>
        <strain evidence="7">CECT 8531</strain>
    </source>
</reference>
<dbReference type="EMBL" id="JBHSDH010000013">
    <property type="protein sequence ID" value="MFC4292984.1"/>
    <property type="molecule type" value="Genomic_DNA"/>
</dbReference>
<dbReference type="SUPFAM" id="SSF55073">
    <property type="entry name" value="Nucleotide cyclase"/>
    <property type="match status" value="1"/>
</dbReference>
<keyword evidence="7" id="KW-1185">Reference proteome</keyword>
<dbReference type="EC" id="2.7.7.65" evidence="1"/>
<name>A0ABV8RJM9_9SPHN</name>
<comment type="caution">
    <text evidence="6">The sequence shown here is derived from an EMBL/GenBank/DDBJ whole genome shotgun (WGS) entry which is preliminary data.</text>
</comment>
<dbReference type="InterPro" id="IPR050469">
    <property type="entry name" value="Diguanylate_Cyclase"/>
</dbReference>
<evidence type="ECO:0000313" key="7">
    <source>
        <dbReference type="Proteomes" id="UP001595887"/>
    </source>
</evidence>
<keyword evidence="4" id="KW-0812">Transmembrane</keyword>
<feature type="region of interest" description="Disordered" evidence="3">
    <location>
        <begin position="362"/>
        <end position="384"/>
    </location>
</feature>
<feature type="transmembrane region" description="Helical" evidence="4">
    <location>
        <begin position="124"/>
        <end position="148"/>
    </location>
</feature>
<dbReference type="Gene3D" id="3.30.70.270">
    <property type="match status" value="1"/>
</dbReference>
<dbReference type="InterPro" id="IPR000160">
    <property type="entry name" value="GGDEF_dom"/>
</dbReference>
<comment type="catalytic activity">
    <reaction evidence="2">
        <text>2 GTP = 3',3'-c-di-GMP + 2 diphosphate</text>
        <dbReference type="Rhea" id="RHEA:24898"/>
        <dbReference type="ChEBI" id="CHEBI:33019"/>
        <dbReference type="ChEBI" id="CHEBI:37565"/>
        <dbReference type="ChEBI" id="CHEBI:58805"/>
        <dbReference type="EC" id="2.7.7.65"/>
    </reaction>
</comment>
<accession>A0ABV8RJM9</accession>
<organism evidence="6 7">
    <name type="scientific">Sphingorhabdus arenilitoris</name>
    <dbReference type="NCBI Taxonomy" id="1490041"/>
    <lineage>
        <taxon>Bacteria</taxon>
        <taxon>Pseudomonadati</taxon>
        <taxon>Pseudomonadota</taxon>
        <taxon>Alphaproteobacteria</taxon>
        <taxon>Sphingomonadales</taxon>
        <taxon>Sphingomonadaceae</taxon>
        <taxon>Sphingorhabdus</taxon>
    </lineage>
</organism>
<dbReference type="PANTHER" id="PTHR45138:SF9">
    <property type="entry name" value="DIGUANYLATE CYCLASE DGCM-RELATED"/>
    <property type="match status" value="1"/>
</dbReference>
<evidence type="ECO:0000256" key="1">
    <source>
        <dbReference type="ARBA" id="ARBA00012528"/>
    </source>
</evidence>